<evidence type="ECO:0000313" key="4">
    <source>
        <dbReference type="Proteomes" id="UP000199053"/>
    </source>
</evidence>
<evidence type="ECO:0000256" key="1">
    <source>
        <dbReference type="SAM" id="MobiDB-lite"/>
    </source>
</evidence>
<feature type="transmembrane region" description="Helical" evidence="2">
    <location>
        <begin position="6"/>
        <end position="27"/>
    </location>
</feature>
<keyword evidence="2" id="KW-0472">Membrane</keyword>
<gene>
    <name evidence="3" type="ORF">SAMN05660337_2101</name>
</gene>
<keyword evidence="2" id="KW-0812">Transmembrane</keyword>
<name>A0A1G9HCP3_9BACT</name>
<dbReference type="OrthoDB" id="5471817at2"/>
<dbReference type="STRING" id="246191.SAMN05660337_2101"/>
<protein>
    <submittedName>
        <fullName evidence="3">Uncharacterized protein</fullName>
    </submittedName>
</protein>
<keyword evidence="2" id="KW-1133">Transmembrane helix</keyword>
<evidence type="ECO:0000256" key="2">
    <source>
        <dbReference type="SAM" id="Phobius"/>
    </source>
</evidence>
<dbReference type="Proteomes" id="UP000199053">
    <property type="component" value="Unassembled WGS sequence"/>
</dbReference>
<sequence>MNKFKLPIIIFAVVFIISAAALIFFINKDTEKDTTERVEAPSWIHETGSSGRLPITSKVAKSPSATERNETANKTALDNIAGKTTQSGSKKSAETATSNIAETVNKFKNDIVTDVFLENLAGYVADNYQPAGSLPFKPKSGYSSASFKGINTYFGLNLMGLMPEAENIISARKSIWENLLYPGTLSKAYEKYYSSFLDLVEEKGITAEKKFAVKGDASEIRAFTAKERADMFKVSAAPLRHVAAVLTSIAENPDLVQAMDGYIKAEKRVERANAVFQKELTESNYSQSVIAKNKASHAGKILKDAIIVREKIKNGISDKIKTFCTGPCDTPNDAFYIAQWVFRRVKADHNRIESILSGSKLLSKLAKQMEDRAEAIKNNM</sequence>
<dbReference type="RefSeq" id="WP_092160857.1">
    <property type="nucleotide sequence ID" value="NZ_FNGA01000003.1"/>
</dbReference>
<keyword evidence="4" id="KW-1185">Reference proteome</keyword>
<feature type="region of interest" description="Disordered" evidence="1">
    <location>
        <begin position="36"/>
        <end position="70"/>
    </location>
</feature>
<evidence type="ECO:0000313" key="3">
    <source>
        <dbReference type="EMBL" id="SDL10615.1"/>
    </source>
</evidence>
<organism evidence="3 4">
    <name type="scientific">Maridesulfovibrio ferrireducens</name>
    <dbReference type="NCBI Taxonomy" id="246191"/>
    <lineage>
        <taxon>Bacteria</taxon>
        <taxon>Pseudomonadati</taxon>
        <taxon>Thermodesulfobacteriota</taxon>
        <taxon>Desulfovibrionia</taxon>
        <taxon>Desulfovibrionales</taxon>
        <taxon>Desulfovibrionaceae</taxon>
        <taxon>Maridesulfovibrio</taxon>
    </lineage>
</organism>
<proteinExistence type="predicted"/>
<reference evidence="4" key="1">
    <citation type="submission" date="2016-10" db="EMBL/GenBank/DDBJ databases">
        <authorList>
            <person name="Varghese N."/>
            <person name="Submissions S."/>
        </authorList>
    </citation>
    <scope>NUCLEOTIDE SEQUENCE [LARGE SCALE GENOMIC DNA]</scope>
    <source>
        <strain evidence="4">DSM 16995</strain>
    </source>
</reference>
<accession>A0A1G9HCP3</accession>
<dbReference type="EMBL" id="FNGA01000003">
    <property type="protein sequence ID" value="SDL10615.1"/>
    <property type="molecule type" value="Genomic_DNA"/>
</dbReference>
<dbReference type="AlphaFoldDB" id="A0A1G9HCP3"/>